<dbReference type="OrthoDB" id="408631at2759"/>
<dbReference type="AlphaFoldDB" id="A0A6A5YJI5"/>
<feature type="domain" description="Carboxylesterase type B" evidence="4">
    <location>
        <begin position="54"/>
        <end position="535"/>
    </location>
</feature>
<protein>
    <submittedName>
        <fullName evidence="5">Putative lipase</fullName>
    </submittedName>
</protein>
<dbReference type="PANTHER" id="PTHR43918:SF4">
    <property type="entry name" value="CARBOXYLIC ESTER HYDROLASE"/>
    <property type="match status" value="1"/>
</dbReference>
<dbReference type="InterPro" id="IPR050654">
    <property type="entry name" value="AChE-related_enzymes"/>
</dbReference>
<dbReference type="InterPro" id="IPR002018">
    <property type="entry name" value="CarbesteraseB"/>
</dbReference>
<feature type="chain" id="PRO_5025597295" evidence="3">
    <location>
        <begin position="17"/>
        <end position="602"/>
    </location>
</feature>
<proteinExistence type="inferred from homology"/>
<evidence type="ECO:0000313" key="6">
    <source>
        <dbReference type="Proteomes" id="UP000799770"/>
    </source>
</evidence>
<dbReference type="PANTHER" id="PTHR43918">
    <property type="entry name" value="ACETYLCHOLINESTERASE"/>
    <property type="match status" value="1"/>
</dbReference>
<dbReference type="EMBL" id="ML977358">
    <property type="protein sequence ID" value="KAF2106904.1"/>
    <property type="molecule type" value="Genomic_DNA"/>
</dbReference>
<accession>A0A6A5YJI5</accession>
<keyword evidence="2" id="KW-0378">Hydrolase</keyword>
<gene>
    <name evidence="5" type="ORF">BDV96DRAFT_590174</name>
</gene>
<sequence>MKLIQILGGLFGYSAAVATTSTSTNAPSVKVKHSSFTGVSSDIEPDVTYIGFNRNNVEVWLNVPYGMDTSYQYRFKPPRPSIPDPGAVFYNNREGVACPQSLGQWLPPLTLGNITQIAEDCLNLNIVRPSLEKYDHPLPVMVWIHGGSFWTGSNTETTHQPDALVLESVKNGLPIIHVAINYRLGLFGFAVTDTLKEEGSLNAGLRDQRLAIEWVRDHIEYWGGDPKNITIFGQSSGGLAVGMQLLAYGGTKPLPFTRGICESQALEPGITGNFSIDAMKRVVDYLGCNKTDLHDPKTIECMRRDGTTEVLFNASLATYFGDINHNIGDIWLPAVDGDFLPAPPSQLIKEGRFPKANCIIGWTEGDTNFFTDFSIATAQDTFDFIQGYLPAMPGSVVEDFLRLYPVGEFTPPSGTNLTAEFYRSARIFRDILMVCQPVYFAEGIHKRDPDNQVFLYQWNQTILDPILEYVYNISHMGVVHTSEFAYIYANFSHWNVSGYPLNPTPADYSLQTRASRTWSQFANLGYPSVQAGDPHQVFQFWPDAFALHNATTNNTGVYIVGGPQEGISTFDGENATKEFESQRLRERCGFINSDRIIPYLQF</sequence>
<keyword evidence="6" id="KW-1185">Reference proteome</keyword>
<dbReference type="SUPFAM" id="SSF53474">
    <property type="entry name" value="alpha/beta-Hydrolases"/>
    <property type="match status" value="1"/>
</dbReference>
<organism evidence="5 6">
    <name type="scientific">Lophiotrema nucula</name>
    <dbReference type="NCBI Taxonomy" id="690887"/>
    <lineage>
        <taxon>Eukaryota</taxon>
        <taxon>Fungi</taxon>
        <taxon>Dikarya</taxon>
        <taxon>Ascomycota</taxon>
        <taxon>Pezizomycotina</taxon>
        <taxon>Dothideomycetes</taxon>
        <taxon>Pleosporomycetidae</taxon>
        <taxon>Pleosporales</taxon>
        <taxon>Lophiotremataceae</taxon>
        <taxon>Lophiotrema</taxon>
    </lineage>
</organism>
<dbReference type="Pfam" id="PF00135">
    <property type="entry name" value="COesterase"/>
    <property type="match status" value="1"/>
</dbReference>
<name>A0A6A5YJI5_9PLEO</name>
<dbReference type="GO" id="GO:0052689">
    <property type="term" value="F:carboxylic ester hydrolase activity"/>
    <property type="evidence" value="ECO:0007669"/>
    <property type="project" value="TreeGrafter"/>
</dbReference>
<evidence type="ECO:0000259" key="4">
    <source>
        <dbReference type="Pfam" id="PF00135"/>
    </source>
</evidence>
<dbReference type="Gene3D" id="3.40.50.1820">
    <property type="entry name" value="alpha/beta hydrolase"/>
    <property type="match status" value="1"/>
</dbReference>
<keyword evidence="3" id="KW-0732">Signal</keyword>
<comment type="similarity">
    <text evidence="1">Belongs to the type-B carboxylesterase/lipase family.</text>
</comment>
<dbReference type="Proteomes" id="UP000799770">
    <property type="component" value="Unassembled WGS sequence"/>
</dbReference>
<dbReference type="InterPro" id="IPR029058">
    <property type="entry name" value="AB_hydrolase_fold"/>
</dbReference>
<evidence type="ECO:0000313" key="5">
    <source>
        <dbReference type="EMBL" id="KAF2106904.1"/>
    </source>
</evidence>
<evidence type="ECO:0000256" key="2">
    <source>
        <dbReference type="ARBA" id="ARBA00022801"/>
    </source>
</evidence>
<feature type="signal peptide" evidence="3">
    <location>
        <begin position="1"/>
        <end position="16"/>
    </location>
</feature>
<evidence type="ECO:0000256" key="3">
    <source>
        <dbReference type="SAM" id="SignalP"/>
    </source>
</evidence>
<reference evidence="5" key="1">
    <citation type="journal article" date="2020" name="Stud. Mycol.">
        <title>101 Dothideomycetes genomes: a test case for predicting lifestyles and emergence of pathogens.</title>
        <authorList>
            <person name="Haridas S."/>
            <person name="Albert R."/>
            <person name="Binder M."/>
            <person name="Bloem J."/>
            <person name="Labutti K."/>
            <person name="Salamov A."/>
            <person name="Andreopoulos B."/>
            <person name="Baker S."/>
            <person name="Barry K."/>
            <person name="Bills G."/>
            <person name="Bluhm B."/>
            <person name="Cannon C."/>
            <person name="Castanera R."/>
            <person name="Culley D."/>
            <person name="Daum C."/>
            <person name="Ezra D."/>
            <person name="Gonzalez J."/>
            <person name="Henrissat B."/>
            <person name="Kuo A."/>
            <person name="Liang C."/>
            <person name="Lipzen A."/>
            <person name="Lutzoni F."/>
            <person name="Magnuson J."/>
            <person name="Mondo S."/>
            <person name="Nolan M."/>
            <person name="Ohm R."/>
            <person name="Pangilinan J."/>
            <person name="Park H.-J."/>
            <person name="Ramirez L."/>
            <person name="Alfaro M."/>
            <person name="Sun H."/>
            <person name="Tritt A."/>
            <person name="Yoshinaga Y."/>
            <person name="Zwiers L.-H."/>
            <person name="Turgeon B."/>
            <person name="Goodwin S."/>
            <person name="Spatafora J."/>
            <person name="Crous P."/>
            <person name="Grigoriev I."/>
        </authorList>
    </citation>
    <scope>NUCLEOTIDE SEQUENCE</scope>
    <source>
        <strain evidence="5">CBS 627.86</strain>
    </source>
</reference>
<evidence type="ECO:0000256" key="1">
    <source>
        <dbReference type="ARBA" id="ARBA00005964"/>
    </source>
</evidence>